<evidence type="ECO:0000313" key="11">
    <source>
        <dbReference type="Proteomes" id="UP000002254"/>
    </source>
</evidence>
<dbReference type="InterPro" id="IPR007110">
    <property type="entry name" value="Ig-like_dom"/>
</dbReference>
<organism evidence="9 12">
    <name type="scientific">Canis lupus familiaris</name>
    <name type="common">Dog</name>
    <name type="synonym">Canis familiaris</name>
    <dbReference type="NCBI Taxonomy" id="9615"/>
    <lineage>
        <taxon>Eukaryota</taxon>
        <taxon>Metazoa</taxon>
        <taxon>Chordata</taxon>
        <taxon>Craniata</taxon>
        <taxon>Vertebrata</taxon>
        <taxon>Euteleostomi</taxon>
        <taxon>Mammalia</taxon>
        <taxon>Eutheria</taxon>
        <taxon>Laurasiatheria</taxon>
        <taxon>Carnivora</taxon>
        <taxon>Caniformia</taxon>
        <taxon>Canidae</taxon>
        <taxon>Canis</taxon>
    </lineage>
</organism>
<sequence>AVPLLQLAPARLLYSSCSLEKTLQCSCSFHGIPTPSVQWLMDSVPVGVNNTDGRLQVTSILIAPWANSTISLTEQPKMSTSLLCKGKNQNGTHALSILLMPRKSSFLPTMFMKGLIQGVVYGAITTAVLFLCLIPLIMKPIRMKLAKKITAVKVEKNPKVRASQESKMSLKPKEQEKPTITPISENWILKKQDKRTDK</sequence>
<dbReference type="Proteomes" id="UP000694542">
    <property type="component" value="Chromosome 1"/>
</dbReference>
<feature type="transmembrane region" description="Helical" evidence="6">
    <location>
        <begin position="115"/>
        <end position="138"/>
    </location>
</feature>
<evidence type="ECO:0000256" key="2">
    <source>
        <dbReference type="ARBA" id="ARBA00022692"/>
    </source>
</evidence>
<dbReference type="GO" id="GO:0016020">
    <property type="term" value="C:membrane"/>
    <property type="evidence" value="ECO:0007669"/>
    <property type="project" value="UniProtKB-SubCell"/>
</dbReference>
<accession>A0A8C0RBS4</accession>
<reference evidence="9" key="4">
    <citation type="submission" date="2025-05" db="UniProtKB">
        <authorList>
            <consortium name="Ensembl"/>
        </authorList>
    </citation>
    <scope>IDENTIFICATION</scope>
</reference>
<evidence type="ECO:0000256" key="4">
    <source>
        <dbReference type="ARBA" id="ARBA00023136"/>
    </source>
</evidence>
<evidence type="ECO:0000256" key="5">
    <source>
        <dbReference type="SAM" id="MobiDB-lite"/>
    </source>
</evidence>
<evidence type="ECO:0000313" key="8">
    <source>
        <dbReference type="Ensembl" id="ENSCAFP00000004232.5"/>
    </source>
</evidence>
<evidence type="ECO:0000256" key="1">
    <source>
        <dbReference type="ARBA" id="ARBA00004167"/>
    </source>
</evidence>
<dbReference type="PROSITE" id="PS50835">
    <property type="entry name" value="IG_LIKE"/>
    <property type="match status" value="1"/>
</dbReference>
<feature type="domain" description="Ig-like" evidence="7">
    <location>
        <begin position="3"/>
        <end position="96"/>
    </location>
</feature>
<evidence type="ECO:0000256" key="6">
    <source>
        <dbReference type="SAM" id="Phobius"/>
    </source>
</evidence>
<dbReference type="AlphaFoldDB" id="A0A8C0RBS4"/>
<dbReference type="PANTHER" id="PTHR12035:SF113">
    <property type="entry name" value="RIKEN CDNA 4931406B18 GENE"/>
    <property type="match status" value="1"/>
</dbReference>
<comment type="subcellular location">
    <subcellularLocation>
        <location evidence="1">Membrane</location>
        <topology evidence="1">Single-pass membrane protein</topology>
    </subcellularLocation>
</comment>
<name>A0A8C0RBS4_CANLF</name>
<dbReference type="Ensembl" id="ENSCAFT00000004576.5">
    <property type="protein sequence ID" value="ENSCAFP00000004232.5"/>
    <property type="gene ID" value="ENSCAFG00000002861.5"/>
</dbReference>
<feature type="region of interest" description="Disordered" evidence="5">
    <location>
        <begin position="156"/>
        <end position="198"/>
    </location>
</feature>
<dbReference type="Proteomes" id="UP000002254">
    <property type="component" value="Chromosome 1"/>
</dbReference>
<reference evidence="9" key="3">
    <citation type="submission" date="2019-03" db="EMBL/GenBank/DDBJ databases">
        <authorList>
            <person name="Warren W.C."/>
            <person name="Johnson G.S."/>
        </authorList>
    </citation>
    <scope>NUCLEOTIDE SEQUENCE [LARGE SCALE GENOMIC DNA]</scope>
    <source>
        <strain evidence="9">Basenji</strain>
    </source>
</reference>
<protein>
    <submittedName>
        <fullName evidence="9">SIGLEC family like 1</fullName>
    </submittedName>
</protein>
<proteinExistence type="predicted"/>
<dbReference type="Gene3D" id="2.60.40.10">
    <property type="entry name" value="Immunoglobulins"/>
    <property type="match status" value="1"/>
</dbReference>
<feature type="compositionally biased region" description="Basic and acidic residues" evidence="5">
    <location>
        <begin position="188"/>
        <end position="198"/>
    </location>
</feature>
<reference evidence="10" key="2">
    <citation type="submission" date="2018-10" db="EMBL/GenBank/DDBJ databases">
        <title>De novo assembly of a Great Dane genome.</title>
        <authorList>
            <person name="Kidd J.M."/>
            <person name="Pendleton A.L."/>
            <person name="Shen F."/>
            <person name="Emery S."/>
        </authorList>
    </citation>
    <scope>NUCLEOTIDE SEQUENCE [LARGE SCALE GENOMIC DNA]</scope>
    <source>
        <strain evidence="10">Great Dane</strain>
    </source>
</reference>
<dbReference type="PANTHER" id="PTHR12035">
    <property type="entry name" value="SIALIC ACID BINDING IMMUNOGLOBULIN-LIKE LECTIN"/>
    <property type="match status" value="1"/>
</dbReference>
<dbReference type="Ensembl" id="ENSCAFT00040016453.1">
    <property type="protein sequence ID" value="ENSCAFP00040014256.1"/>
    <property type="gene ID" value="ENSCAFG00040008810.1"/>
</dbReference>
<dbReference type="Ensembl" id="ENSCAFT00030006332.1">
    <property type="protein sequence ID" value="ENSCAFP00030005565.1"/>
    <property type="gene ID" value="ENSCAFG00030003384.1"/>
</dbReference>
<dbReference type="Proteomes" id="UP000694429">
    <property type="component" value="Chromosome 1"/>
</dbReference>
<keyword evidence="2 6" id="KW-0812">Transmembrane</keyword>
<evidence type="ECO:0000313" key="9">
    <source>
        <dbReference type="Ensembl" id="ENSCAFP00030005565.1"/>
    </source>
</evidence>
<dbReference type="OrthoDB" id="10039395at2759"/>
<evidence type="ECO:0000256" key="3">
    <source>
        <dbReference type="ARBA" id="ARBA00022989"/>
    </source>
</evidence>
<dbReference type="InterPro" id="IPR051036">
    <property type="entry name" value="SIGLEC"/>
</dbReference>
<evidence type="ECO:0000259" key="7">
    <source>
        <dbReference type="PROSITE" id="PS50835"/>
    </source>
</evidence>
<keyword evidence="3 6" id="KW-1133">Transmembrane helix</keyword>
<keyword evidence="4 6" id="KW-0472">Membrane</keyword>
<reference evidence="8 11" key="1">
    <citation type="journal article" date="2005" name="Nature">
        <title>Genome sequence, comparative analysis and haplotype structure of the domestic dog.</title>
        <authorList>
            <consortium name="Broad Sequencing Platform"/>
            <person name="Lindblad-Toh K."/>
            <person name="Wade C.M."/>
            <person name="Mikkelsen T.S."/>
            <person name="Karlsson E.K."/>
            <person name="Jaffe D.B."/>
            <person name="Kamal M."/>
            <person name="Clamp M."/>
            <person name="Chang J.L."/>
            <person name="Kulbokas E.J. III"/>
            <person name="Zody M.C."/>
            <person name="Mauceli E."/>
            <person name="Xie X."/>
            <person name="Breen M."/>
            <person name="Wayne R.K."/>
            <person name="Ostrander E.A."/>
            <person name="Ponting C.P."/>
            <person name="Galibert F."/>
            <person name="Smith D.R."/>
            <person name="DeJong P.J."/>
            <person name="Kirkness E."/>
            <person name="Alvarez P."/>
            <person name="Biagi T."/>
            <person name="Brockman W."/>
            <person name="Butler J."/>
            <person name="Chin C.W."/>
            <person name="Cook A."/>
            <person name="Cuff J."/>
            <person name="Daly M.J."/>
            <person name="DeCaprio D."/>
            <person name="Gnerre S."/>
            <person name="Grabherr M."/>
            <person name="Kellis M."/>
            <person name="Kleber M."/>
            <person name="Bardeleben C."/>
            <person name="Goodstadt L."/>
            <person name="Heger A."/>
            <person name="Hitte C."/>
            <person name="Kim L."/>
            <person name="Koepfli K.P."/>
            <person name="Parker H.G."/>
            <person name="Pollinger J.P."/>
            <person name="Searle S.M."/>
            <person name="Sutter N.B."/>
            <person name="Thomas R."/>
            <person name="Webber C."/>
            <person name="Baldwin J."/>
            <person name="Abebe A."/>
            <person name="Abouelleil A."/>
            <person name="Aftuck L."/>
            <person name="Ait-Zahra M."/>
            <person name="Aldredge T."/>
            <person name="Allen N."/>
            <person name="An P."/>
            <person name="Anderson S."/>
            <person name="Antoine C."/>
            <person name="Arachchi H."/>
            <person name="Aslam A."/>
            <person name="Ayotte L."/>
            <person name="Bachantsang P."/>
            <person name="Barry A."/>
            <person name="Bayul T."/>
            <person name="Benamara M."/>
            <person name="Berlin A."/>
            <person name="Bessette D."/>
            <person name="Blitshteyn B."/>
            <person name="Bloom T."/>
            <person name="Blye J."/>
            <person name="Boguslavskiy L."/>
            <person name="Bonnet C."/>
            <person name="Boukhgalter B."/>
            <person name="Brown A."/>
            <person name="Cahill P."/>
            <person name="Calixte N."/>
            <person name="Camarata J."/>
            <person name="Cheshatsang Y."/>
            <person name="Chu J."/>
            <person name="Citroen M."/>
            <person name="Collymore A."/>
            <person name="Cooke P."/>
            <person name="Dawoe T."/>
            <person name="Daza R."/>
            <person name="Decktor K."/>
            <person name="DeGray S."/>
            <person name="Dhargay N."/>
            <person name="Dooley K."/>
            <person name="Dooley K."/>
            <person name="Dorje P."/>
            <person name="Dorjee K."/>
            <person name="Dorris L."/>
            <person name="Duffey N."/>
            <person name="Dupes A."/>
            <person name="Egbiremolen O."/>
            <person name="Elong R."/>
            <person name="Falk J."/>
            <person name="Farina A."/>
            <person name="Faro S."/>
            <person name="Ferguson D."/>
            <person name="Ferreira P."/>
            <person name="Fisher S."/>
            <person name="FitzGerald M."/>
            <person name="Foley K."/>
            <person name="Foley C."/>
            <person name="Franke A."/>
            <person name="Friedrich D."/>
            <person name="Gage D."/>
            <person name="Garber M."/>
            <person name="Gearin G."/>
            <person name="Giannoukos G."/>
            <person name="Goode T."/>
            <person name="Goyette A."/>
            <person name="Graham J."/>
            <person name="Grandbois E."/>
            <person name="Gyaltsen K."/>
            <person name="Hafez N."/>
            <person name="Hagopian D."/>
            <person name="Hagos B."/>
            <person name="Hall J."/>
            <person name="Healy C."/>
            <person name="Hegarty R."/>
            <person name="Honan T."/>
            <person name="Horn A."/>
            <person name="Houde N."/>
            <person name="Hughes L."/>
            <person name="Hunnicutt L."/>
            <person name="Husby M."/>
            <person name="Jester B."/>
            <person name="Jones C."/>
            <person name="Kamat A."/>
            <person name="Kanga B."/>
            <person name="Kells C."/>
            <person name="Khazanovich D."/>
            <person name="Kieu A.C."/>
            <person name="Kisner P."/>
            <person name="Kumar M."/>
            <person name="Lance K."/>
            <person name="Landers T."/>
            <person name="Lara M."/>
            <person name="Lee W."/>
            <person name="Leger J.P."/>
            <person name="Lennon N."/>
            <person name="Leuper L."/>
            <person name="LeVine S."/>
            <person name="Liu J."/>
            <person name="Liu X."/>
            <person name="Lokyitsang Y."/>
            <person name="Lokyitsang T."/>
            <person name="Lui A."/>
            <person name="Macdonald J."/>
            <person name="Major J."/>
            <person name="Marabella R."/>
            <person name="Maru K."/>
            <person name="Matthews C."/>
            <person name="McDonough S."/>
            <person name="Mehta T."/>
            <person name="Meldrim J."/>
            <person name="Melnikov A."/>
            <person name="Meneus L."/>
            <person name="Mihalev A."/>
            <person name="Mihova T."/>
            <person name="Miller K."/>
            <person name="Mittelman R."/>
            <person name="Mlenga V."/>
            <person name="Mulrain L."/>
            <person name="Munson G."/>
            <person name="Navidi A."/>
            <person name="Naylor J."/>
            <person name="Nguyen T."/>
            <person name="Nguyen N."/>
            <person name="Nguyen C."/>
            <person name="Nguyen T."/>
            <person name="Nicol R."/>
            <person name="Norbu N."/>
            <person name="Norbu C."/>
            <person name="Novod N."/>
            <person name="Nyima T."/>
            <person name="Olandt P."/>
            <person name="O'Neill B."/>
            <person name="O'Neill K."/>
            <person name="Osman S."/>
            <person name="Oyono L."/>
            <person name="Patti C."/>
            <person name="Perrin D."/>
            <person name="Phunkhang P."/>
            <person name="Pierre F."/>
            <person name="Priest M."/>
            <person name="Rachupka A."/>
            <person name="Raghuraman S."/>
            <person name="Rameau R."/>
            <person name="Ray V."/>
            <person name="Raymond C."/>
            <person name="Rege F."/>
            <person name="Rise C."/>
            <person name="Rogers J."/>
            <person name="Rogov P."/>
            <person name="Sahalie J."/>
            <person name="Settipalli S."/>
            <person name="Sharpe T."/>
            <person name="Shea T."/>
            <person name="Sheehan M."/>
            <person name="Sherpa N."/>
            <person name="Shi J."/>
            <person name="Shih D."/>
            <person name="Sloan J."/>
            <person name="Smith C."/>
            <person name="Sparrow T."/>
            <person name="Stalker J."/>
            <person name="Stange-Thomann N."/>
            <person name="Stavropoulos S."/>
            <person name="Stone C."/>
            <person name="Stone S."/>
            <person name="Sykes S."/>
            <person name="Tchuinga P."/>
            <person name="Tenzing P."/>
            <person name="Tesfaye S."/>
            <person name="Thoulutsang D."/>
            <person name="Thoulutsang Y."/>
            <person name="Topham K."/>
            <person name="Topping I."/>
            <person name="Tsamla T."/>
            <person name="Vassiliev H."/>
            <person name="Venkataraman V."/>
            <person name="Vo A."/>
            <person name="Wangchuk T."/>
            <person name="Wangdi T."/>
            <person name="Weiand M."/>
            <person name="Wilkinson J."/>
            <person name="Wilson A."/>
            <person name="Yadav S."/>
            <person name="Yang S."/>
            <person name="Yang X."/>
            <person name="Young G."/>
            <person name="Yu Q."/>
            <person name="Zainoun J."/>
            <person name="Zembek L."/>
            <person name="Zimmer A."/>
            <person name="Lander E.S."/>
        </authorList>
    </citation>
    <scope>NUCLEOTIDE SEQUENCE [LARGE SCALE GENOMIC DNA]</scope>
    <source>
        <strain evidence="8">Boxer</strain>
    </source>
</reference>
<evidence type="ECO:0000313" key="12">
    <source>
        <dbReference type="Proteomes" id="UP000694429"/>
    </source>
</evidence>
<evidence type="ECO:0000313" key="10">
    <source>
        <dbReference type="Ensembl" id="ENSCAFP00040014256.1"/>
    </source>
</evidence>
<dbReference type="InterPro" id="IPR013783">
    <property type="entry name" value="Ig-like_fold"/>
</dbReference>